<organism evidence="3 4">
    <name type="scientific">Bonamia ostreae</name>
    <dbReference type="NCBI Taxonomy" id="126728"/>
    <lineage>
        <taxon>Eukaryota</taxon>
        <taxon>Sar</taxon>
        <taxon>Rhizaria</taxon>
        <taxon>Endomyxa</taxon>
        <taxon>Ascetosporea</taxon>
        <taxon>Haplosporida</taxon>
        <taxon>Bonamia</taxon>
    </lineage>
</organism>
<dbReference type="PANTHER" id="PTHR31423">
    <property type="entry name" value="YBAK DOMAIN-CONTAINING PROTEIN"/>
    <property type="match status" value="1"/>
</dbReference>
<proteinExistence type="inferred from homology"/>
<sequence length="178" mass="20167">MDPSKKTNSEALLKKLENLKISFNLVNHEPVTSCKEHSDALNNTNLAFCKNLLILNKKSKKLSLLVLPAASNFSFKQIGSVLGVNGNHLRLANDALLEETLKVARGALNPFSVMFDSDDRVELIIDKPIAKEKRLLAIHPMHNDASILVKFGDLKTFLEDLKFFCKRKQTVHRNLFWR</sequence>
<dbReference type="Pfam" id="PF04073">
    <property type="entry name" value="tRNA_edit"/>
    <property type="match status" value="1"/>
</dbReference>
<dbReference type="EMBL" id="JBDODL010000329">
    <property type="protein sequence ID" value="MES1919573.1"/>
    <property type="molecule type" value="Genomic_DNA"/>
</dbReference>
<comment type="similarity">
    <text evidence="1">Belongs to the PRORSD1 family.</text>
</comment>
<name>A0ABV2AIU5_9EUKA</name>
<reference evidence="3 4" key="1">
    <citation type="journal article" date="2024" name="BMC Biol.">
        <title>Comparative genomics of Ascetosporea gives new insight into the evolutionary basis for animal parasitism in Rhizaria.</title>
        <authorList>
            <person name="Hiltunen Thoren M."/>
            <person name="Onut-Brannstrom I."/>
            <person name="Alfjorden A."/>
            <person name="Peckova H."/>
            <person name="Swords F."/>
            <person name="Hooper C."/>
            <person name="Holzer A.S."/>
            <person name="Bass D."/>
            <person name="Burki F."/>
        </authorList>
    </citation>
    <scope>NUCLEOTIDE SEQUENCE [LARGE SCALE GENOMIC DNA]</scope>
    <source>
        <strain evidence="3">20-A016</strain>
    </source>
</reference>
<dbReference type="PANTHER" id="PTHR31423:SF3">
    <property type="entry name" value="PROLYL-TRNA SYNTHETASE ASSOCIATED DOMAIN-CONTAINING PROTEIN 1-RELATED"/>
    <property type="match status" value="1"/>
</dbReference>
<evidence type="ECO:0000313" key="4">
    <source>
        <dbReference type="Proteomes" id="UP001439008"/>
    </source>
</evidence>
<dbReference type="Proteomes" id="UP001439008">
    <property type="component" value="Unassembled WGS sequence"/>
</dbReference>
<accession>A0ABV2AIU5</accession>
<gene>
    <name evidence="3" type="ORF">MHBO_001381</name>
</gene>
<dbReference type="SUPFAM" id="SSF55826">
    <property type="entry name" value="YbaK/ProRS associated domain"/>
    <property type="match status" value="1"/>
</dbReference>
<keyword evidence="4" id="KW-1185">Reference proteome</keyword>
<dbReference type="InterPro" id="IPR040285">
    <property type="entry name" value="ProX/PRXD1"/>
</dbReference>
<dbReference type="Gene3D" id="3.90.960.10">
    <property type="entry name" value="YbaK/aminoacyl-tRNA synthetase-associated domain"/>
    <property type="match status" value="1"/>
</dbReference>
<protein>
    <recommendedName>
        <fullName evidence="2">YbaK/aminoacyl-tRNA synthetase-associated domain-containing protein</fullName>
    </recommendedName>
</protein>
<feature type="domain" description="YbaK/aminoacyl-tRNA synthetase-associated" evidence="2">
    <location>
        <begin position="28"/>
        <end position="156"/>
    </location>
</feature>
<evidence type="ECO:0000256" key="1">
    <source>
        <dbReference type="ARBA" id="ARBA00010201"/>
    </source>
</evidence>
<dbReference type="InterPro" id="IPR007214">
    <property type="entry name" value="YbaK/aa-tRNA-synth-assoc-dom"/>
</dbReference>
<dbReference type="InterPro" id="IPR036754">
    <property type="entry name" value="YbaK/aa-tRNA-synt-asso_dom_sf"/>
</dbReference>
<evidence type="ECO:0000313" key="3">
    <source>
        <dbReference type="EMBL" id="MES1919573.1"/>
    </source>
</evidence>
<evidence type="ECO:0000259" key="2">
    <source>
        <dbReference type="Pfam" id="PF04073"/>
    </source>
</evidence>
<comment type="caution">
    <text evidence="3">The sequence shown here is derived from an EMBL/GenBank/DDBJ whole genome shotgun (WGS) entry which is preliminary data.</text>
</comment>